<accession>A0A803MV06</accession>
<dbReference type="InterPro" id="IPR003676">
    <property type="entry name" value="SAUR_fam"/>
</dbReference>
<sequence length="154" mass="17679">MSSISTTSSPNNSNNGFQKCNKIRHIVRLRQMLRRWRNKAAQRRIPSDVPAGHVAVTVGSNSRRFVVRASYLNHPVIRKLLVQAEEEFGFVNQTGPLSIPCDEYLFEEIIRFLNRSDSKGRFVNLEDFQRSSFCHVGFRGSLADSRPLLEKSVW</sequence>
<dbReference type="GO" id="GO:0009733">
    <property type="term" value="P:response to auxin"/>
    <property type="evidence" value="ECO:0007669"/>
    <property type="project" value="InterPro"/>
</dbReference>
<dbReference type="GeneID" id="110688709"/>
<gene>
    <name evidence="2" type="primary">LOC110688709</name>
</gene>
<evidence type="ECO:0000313" key="2">
    <source>
        <dbReference type="EnsemblPlants" id="AUR62035733-RA:cds"/>
    </source>
</evidence>
<dbReference type="AlphaFoldDB" id="A0A803MV06"/>
<reference evidence="2" key="1">
    <citation type="journal article" date="2017" name="Nature">
        <title>The genome of Chenopodium quinoa.</title>
        <authorList>
            <person name="Jarvis D.E."/>
            <person name="Ho Y.S."/>
            <person name="Lightfoot D.J."/>
            <person name="Schmoeckel S.M."/>
            <person name="Li B."/>
            <person name="Borm T.J.A."/>
            <person name="Ohyanagi H."/>
            <person name="Mineta K."/>
            <person name="Michell C.T."/>
            <person name="Saber N."/>
            <person name="Kharbatia N.M."/>
            <person name="Rupper R.R."/>
            <person name="Sharp A.R."/>
            <person name="Dally N."/>
            <person name="Boughton B.A."/>
            <person name="Woo Y.H."/>
            <person name="Gao G."/>
            <person name="Schijlen E.G.W.M."/>
            <person name="Guo X."/>
            <person name="Momin A.A."/>
            <person name="Negrao S."/>
            <person name="Al-Babili S."/>
            <person name="Gehring C."/>
            <person name="Roessner U."/>
            <person name="Jung C."/>
            <person name="Murphy K."/>
            <person name="Arold S.T."/>
            <person name="Gojobori T."/>
            <person name="van der Linden C.G."/>
            <person name="van Loo E.N."/>
            <person name="Jellen E.N."/>
            <person name="Maughan P.J."/>
            <person name="Tester M."/>
        </authorList>
    </citation>
    <scope>NUCLEOTIDE SEQUENCE [LARGE SCALE GENOMIC DNA]</scope>
    <source>
        <strain evidence="2">cv. PI 614886</strain>
    </source>
</reference>
<comment type="similarity">
    <text evidence="1">Belongs to the ARG7 family.</text>
</comment>
<reference evidence="2" key="2">
    <citation type="submission" date="2021-03" db="UniProtKB">
        <authorList>
            <consortium name="EnsemblPlants"/>
        </authorList>
    </citation>
    <scope>IDENTIFICATION</scope>
</reference>
<dbReference type="OrthoDB" id="1624361at2759"/>
<organism evidence="2 3">
    <name type="scientific">Chenopodium quinoa</name>
    <name type="common">Quinoa</name>
    <dbReference type="NCBI Taxonomy" id="63459"/>
    <lineage>
        <taxon>Eukaryota</taxon>
        <taxon>Viridiplantae</taxon>
        <taxon>Streptophyta</taxon>
        <taxon>Embryophyta</taxon>
        <taxon>Tracheophyta</taxon>
        <taxon>Spermatophyta</taxon>
        <taxon>Magnoliopsida</taxon>
        <taxon>eudicotyledons</taxon>
        <taxon>Gunneridae</taxon>
        <taxon>Pentapetalae</taxon>
        <taxon>Caryophyllales</taxon>
        <taxon>Chenopodiaceae</taxon>
        <taxon>Chenopodioideae</taxon>
        <taxon>Atripliceae</taxon>
        <taxon>Chenopodium</taxon>
    </lineage>
</organism>
<dbReference type="EnsemblPlants" id="AUR62035733-RA">
    <property type="protein sequence ID" value="AUR62035733-RA:cds"/>
    <property type="gene ID" value="AUR62035733"/>
</dbReference>
<dbReference type="Gramene" id="AUR62035733-RA">
    <property type="protein sequence ID" value="AUR62035733-RA:cds"/>
    <property type="gene ID" value="AUR62035733"/>
</dbReference>
<dbReference type="Pfam" id="PF02519">
    <property type="entry name" value="Auxin_inducible"/>
    <property type="match status" value="1"/>
</dbReference>
<dbReference type="RefSeq" id="XP_021721158.1">
    <property type="nucleotide sequence ID" value="XM_021865466.1"/>
</dbReference>
<dbReference type="PANTHER" id="PTHR31374">
    <property type="entry name" value="AUXIN-INDUCED PROTEIN-LIKE-RELATED"/>
    <property type="match status" value="1"/>
</dbReference>
<dbReference type="PANTHER" id="PTHR31374:SF119">
    <property type="entry name" value="SAUR-LIKE AUXIN-RESPONSIVE PROTEIN FAMILY"/>
    <property type="match status" value="1"/>
</dbReference>
<evidence type="ECO:0000313" key="3">
    <source>
        <dbReference type="Proteomes" id="UP000596660"/>
    </source>
</evidence>
<dbReference type="Proteomes" id="UP000596660">
    <property type="component" value="Unplaced"/>
</dbReference>
<evidence type="ECO:0000256" key="1">
    <source>
        <dbReference type="ARBA" id="ARBA00006974"/>
    </source>
</evidence>
<proteinExistence type="inferred from homology"/>
<name>A0A803MV06_CHEQI</name>
<keyword evidence="3" id="KW-1185">Reference proteome</keyword>
<protein>
    <submittedName>
        <fullName evidence="2">Uncharacterized protein</fullName>
    </submittedName>
</protein>
<dbReference type="KEGG" id="cqi:110688709"/>
<dbReference type="OMA" id="LRFCHAD"/>